<proteinExistence type="inferred from homology"/>
<dbReference type="CDD" id="cd05353">
    <property type="entry name" value="hydroxyacyl-CoA-like_DH_SDR_c-like"/>
    <property type="match status" value="1"/>
</dbReference>
<sequence>MAAPAALRFDGRVALVTGAGNGLGRQYALMFASRGAAVVVNDLGGDLNGGGKSTKAADIVVDEIRSKGGNAVANYDSVENGARLVQTALENFGRIDIIVNNAGILRDNLFARTSDTDWDLVHRVHSRGAFQVTRAAWPHMKKQKYGRIIMTSSSAGIYGNIGQASYSTAKLGLVGLSYTLSDEGIKYNINCNAIAPFAASRMMTPVVPDEVVAQLKPDYVAPVVLYLCHESCDETGSLFEVGAGWIAKLKWSRSHGAVVRKKGVPMLPEDVRDNWNKITDFTNFTFPENFQRPYLVLNEIESDTDTSATKPLRSATRNHNSYKTPLKSDVVFTEMGKRVTTDMVNKINAVFLYTITDENGKTLSQWSKSKL</sequence>
<dbReference type="SMART" id="SM00822">
    <property type="entry name" value="PKS_KR"/>
    <property type="match status" value="1"/>
</dbReference>
<dbReference type="PRINTS" id="PR00080">
    <property type="entry name" value="SDRFAMILY"/>
</dbReference>
<dbReference type="Gene3D" id="1.10.287.4290">
    <property type="match status" value="1"/>
</dbReference>
<dbReference type="PRINTS" id="PR00081">
    <property type="entry name" value="GDHRDH"/>
</dbReference>
<dbReference type="PROSITE" id="PS00061">
    <property type="entry name" value="ADH_SHORT"/>
    <property type="match status" value="1"/>
</dbReference>
<dbReference type="Gene3D" id="3.40.50.720">
    <property type="entry name" value="NAD(P)-binding Rossmann-like Domain"/>
    <property type="match status" value="1"/>
</dbReference>
<dbReference type="InterPro" id="IPR036291">
    <property type="entry name" value="NAD(P)-bd_dom_sf"/>
</dbReference>
<dbReference type="InterPro" id="IPR020904">
    <property type="entry name" value="Sc_DH/Rdtase_CS"/>
</dbReference>
<accession>A0ABM0LWY5</accession>
<dbReference type="InterPro" id="IPR002347">
    <property type="entry name" value="SDR_fam"/>
</dbReference>
<dbReference type="InterPro" id="IPR051687">
    <property type="entry name" value="Peroxisomal_Beta-Oxidation"/>
</dbReference>
<protein>
    <submittedName>
        <fullName evidence="6">Peroxisomal multifunctional enzyme type 2-like</fullName>
    </submittedName>
</protein>
<comment type="similarity">
    <text evidence="1 3">Belongs to the short-chain dehydrogenases/reductases (SDR) family.</text>
</comment>
<dbReference type="Proteomes" id="UP000694865">
    <property type="component" value="Unplaced"/>
</dbReference>
<dbReference type="PANTHER" id="PTHR45024">
    <property type="entry name" value="DEHYDROGENASES, SHORT CHAIN"/>
    <property type="match status" value="1"/>
</dbReference>
<evidence type="ECO:0000259" key="4">
    <source>
        <dbReference type="SMART" id="SM00822"/>
    </source>
</evidence>
<organism evidence="5 6">
    <name type="scientific">Saccoglossus kowalevskii</name>
    <name type="common">Acorn worm</name>
    <dbReference type="NCBI Taxonomy" id="10224"/>
    <lineage>
        <taxon>Eukaryota</taxon>
        <taxon>Metazoa</taxon>
        <taxon>Hemichordata</taxon>
        <taxon>Enteropneusta</taxon>
        <taxon>Harrimaniidae</taxon>
        <taxon>Saccoglossus</taxon>
    </lineage>
</organism>
<keyword evidence="5" id="KW-1185">Reference proteome</keyword>
<evidence type="ECO:0000313" key="6">
    <source>
        <dbReference type="RefSeq" id="XP_006812276.1"/>
    </source>
</evidence>
<dbReference type="InterPro" id="IPR057326">
    <property type="entry name" value="KR_dom"/>
</dbReference>
<reference evidence="6" key="1">
    <citation type="submission" date="2025-08" db="UniProtKB">
        <authorList>
            <consortium name="RefSeq"/>
        </authorList>
    </citation>
    <scope>IDENTIFICATION</scope>
    <source>
        <tissue evidence="6">Testes</tissue>
    </source>
</reference>
<evidence type="ECO:0000256" key="1">
    <source>
        <dbReference type="ARBA" id="ARBA00006484"/>
    </source>
</evidence>
<dbReference type="SUPFAM" id="SSF51735">
    <property type="entry name" value="NAD(P)-binding Rossmann-fold domains"/>
    <property type="match status" value="1"/>
</dbReference>
<dbReference type="RefSeq" id="XP_006812276.1">
    <property type="nucleotide sequence ID" value="XM_006812213.1"/>
</dbReference>
<dbReference type="Pfam" id="PF00106">
    <property type="entry name" value="adh_short"/>
    <property type="match status" value="1"/>
</dbReference>
<feature type="domain" description="Ketoreductase" evidence="4">
    <location>
        <begin position="12"/>
        <end position="188"/>
    </location>
</feature>
<dbReference type="PANTHER" id="PTHR45024:SF2">
    <property type="entry name" value="SCP2 DOMAIN-CONTAINING PROTEIN"/>
    <property type="match status" value="1"/>
</dbReference>
<keyword evidence="2" id="KW-0560">Oxidoreductase</keyword>
<dbReference type="GeneID" id="100367453"/>
<evidence type="ECO:0000256" key="3">
    <source>
        <dbReference type="RuleBase" id="RU000363"/>
    </source>
</evidence>
<evidence type="ECO:0000313" key="5">
    <source>
        <dbReference type="Proteomes" id="UP000694865"/>
    </source>
</evidence>
<gene>
    <name evidence="6" type="primary">LOC100367453</name>
</gene>
<name>A0ABM0LWY5_SACKO</name>
<evidence type="ECO:0000256" key="2">
    <source>
        <dbReference type="ARBA" id="ARBA00023002"/>
    </source>
</evidence>